<dbReference type="RefSeq" id="WP_115594110.1">
    <property type="nucleotide sequence ID" value="NZ_QRHA01000011.1"/>
</dbReference>
<feature type="coiled-coil region" evidence="4">
    <location>
        <begin position="73"/>
        <end position="100"/>
    </location>
</feature>
<dbReference type="Gene3D" id="3.30.70.270">
    <property type="match status" value="1"/>
</dbReference>
<proteinExistence type="predicted"/>
<comment type="catalytic activity">
    <reaction evidence="3">
        <text>2 GTP = 3',3'-c-di-GMP + 2 diphosphate</text>
        <dbReference type="Rhea" id="RHEA:24898"/>
        <dbReference type="ChEBI" id="CHEBI:33019"/>
        <dbReference type="ChEBI" id="CHEBI:37565"/>
        <dbReference type="ChEBI" id="CHEBI:58805"/>
        <dbReference type="EC" id="2.7.7.65"/>
    </reaction>
</comment>
<feature type="coiled-coil region" evidence="4">
    <location>
        <begin position="224"/>
        <end position="276"/>
    </location>
</feature>
<dbReference type="EMBL" id="QRHA01000011">
    <property type="protein sequence ID" value="RDV24383.1"/>
    <property type="molecule type" value="Genomic_DNA"/>
</dbReference>
<keyword evidence="7" id="KW-1185">Reference proteome</keyword>
<organism evidence="6 7">
    <name type="scientific">Alteromonas aestuariivivens</name>
    <dbReference type="NCBI Taxonomy" id="1938339"/>
    <lineage>
        <taxon>Bacteria</taxon>
        <taxon>Pseudomonadati</taxon>
        <taxon>Pseudomonadota</taxon>
        <taxon>Gammaproteobacteria</taxon>
        <taxon>Alteromonadales</taxon>
        <taxon>Alteromonadaceae</taxon>
        <taxon>Alteromonas/Salinimonas group</taxon>
        <taxon>Alteromonas</taxon>
    </lineage>
</organism>
<dbReference type="InterPro" id="IPR050469">
    <property type="entry name" value="Diguanylate_Cyclase"/>
</dbReference>
<gene>
    <name evidence="6" type="ORF">DXV75_14295</name>
</gene>
<protein>
    <recommendedName>
        <fullName evidence="2">diguanylate cyclase</fullName>
        <ecNumber evidence="2">2.7.7.65</ecNumber>
    </recommendedName>
</protein>
<dbReference type="SUPFAM" id="SSF55073">
    <property type="entry name" value="Nucleotide cyclase"/>
    <property type="match status" value="1"/>
</dbReference>
<keyword evidence="4" id="KW-0175">Coiled coil</keyword>
<dbReference type="AlphaFoldDB" id="A0A3D8M3S6"/>
<dbReference type="PANTHER" id="PTHR45138">
    <property type="entry name" value="REGULATORY COMPONENTS OF SENSORY TRANSDUCTION SYSTEM"/>
    <property type="match status" value="1"/>
</dbReference>
<comment type="cofactor">
    <cofactor evidence="1">
        <name>Mg(2+)</name>
        <dbReference type="ChEBI" id="CHEBI:18420"/>
    </cofactor>
</comment>
<dbReference type="InterPro" id="IPR000160">
    <property type="entry name" value="GGDEF_dom"/>
</dbReference>
<dbReference type="FunFam" id="3.30.70.270:FF:000001">
    <property type="entry name" value="Diguanylate cyclase domain protein"/>
    <property type="match status" value="1"/>
</dbReference>
<dbReference type="EC" id="2.7.7.65" evidence="2"/>
<evidence type="ECO:0000259" key="5">
    <source>
        <dbReference type="PROSITE" id="PS50887"/>
    </source>
</evidence>
<comment type="caution">
    <text evidence="6">The sequence shown here is derived from an EMBL/GenBank/DDBJ whole genome shotgun (WGS) entry which is preliminary data.</text>
</comment>
<dbReference type="InterPro" id="IPR043128">
    <property type="entry name" value="Rev_trsase/Diguanyl_cyclase"/>
</dbReference>
<dbReference type="SMART" id="SM00267">
    <property type="entry name" value="GGDEF"/>
    <property type="match status" value="1"/>
</dbReference>
<name>A0A3D8M3S6_9ALTE</name>
<evidence type="ECO:0000256" key="3">
    <source>
        <dbReference type="ARBA" id="ARBA00034247"/>
    </source>
</evidence>
<dbReference type="PANTHER" id="PTHR45138:SF9">
    <property type="entry name" value="DIGUANYLATE CYCLASE DGCM-RELATED"/>
    <property type="match status" value="1"/>
</dbReference>
<sequence length="500" mass="57051">MESRQVVSIKRYSELLAQFIIRLTRFYEGHNEQLDQQLYILRGHLSGQPNFTLSLLSINKINHLLQDSQFSVKEHTEKCVQELEKSVKQLQSELQSGDELYSECTQLLMQLDAPLPSSSALKHLTSGTLSLLSAARQLNQNNKQIHPLSDPADTAQLHQKMLDELTQLTLNYAKKYPEDQLLQELLNRLQSGVSEDELLQSCIVLLRLFVRESIHDASMTGKVLQSLHRALDEVNQNARQSLQKTTASIETRKQHHRKIQAELEHMEDEVKQTDSLDALKQKTTAYIQSVASSLSVQHHQDQEQQATLVELLVQMQSQLSLLQKQTQTYRKKLAEQAQASQTDPLTRLPNRQAYNKQIELACERAGHTQQCLAMAILDIDYFKTINDRFGHSAGDKTLQLVANHLRNHLTSKDFIARWGGEEFILLFADTAPPKLADKLEKIRTSLEQLPLKFKQEKITLSASIGGTYFQRGETPEQLFERADRLLYKAKHAGRNCVVTD</sequence>
<dbReference type="Pfam" id="PF00990">
    <property type="entry name" value="GGDEF"/>
    <property type="match status" value="1"/>
</dbReference>
<feature type="domain" description="GGDEF" evidence="5">
    <location>
        <begin position="370"/>
        <end position="500"/>
    </location>
</feature>
<evidence type="ECO:0000256" key="1">
    <source>
        <dbReference type="ARBA" id="ARBA00001946"/>
    </source>
</evidence>
<dbReference type="Proteomes" id="UP000256561">
    <property type="component" value="Unassembled WGS sequence"/>
</dbReference>
<reference evidence="7" key="1">
    <citation type="submission" date="2018-08" db="EMBL/GenBank/DDBJ databases">
        <authorList>
            <person name="Zhang J."/>
            <person name="Du Z.-J."/>
        </authorList>
    </citation>
    <scope>NUCLEOTIDE SEQUENCE [LARGE SCALE GENOMIC DNA]</scope>
    <source>
        <strain evidence="7">KCTC 52655</strain>
    </source>
</reference>
<evidence type="ECO:0000313" key="7">
    <source>
        <dbReference type="Proteomes" id="UP000256561"/>
    </source>
</evidence>
<dbReference type="OrthoDB" id="9812260at2"/>
<dbReference type="CDD" id="cd01949">
    <property type="entry name" value="GGDEF"/>
    <property type="match status" value="1"/>
</dbReference>
<evidence type="ECO:0000256" key="2">
    <source>
        <dbReference type="ARBA" id="ARBA00012528"/>
    </source>
</evidence>
<evidence type="ECO:0000313" key="6">
    <source>
        <dbReference type="EMBL" id="RDV24383.1"/>
    </source>
</evidence>
<dbReference type="GO" id="GO:0052621">
    <property type="term" value="F:diguanylate cyclase activity"/>
    <property type="evidence" value="ECO:0007669"/>
    <property type="project" value="UniProtKB-EC"/>
</dbReference>
<dbReference type="PROSITE" id="PS50887">
    <property type="entry name" value="GGDEF"/>
    <property type="match status" value="1"/>
</dbReference>
<dbReference type="NCBIfam" id="TIGR00254">
    <property type="entry name" value="GGDEF"/>
    <property type="match status" value="1"/>
</dbReference>
<evidence type="ECO:0000256" key="4">
    <source>
        <dbReference type="SAM" id="Coils"/>
    </source>
</evidence>
<dbReference type="InterPro" id="IPR029787">
    <property type="entry name" value="Nucleotide_cyclase"/>
</dbReference>
<dbReference type="Pfam" id="PF20975">
    <property type="entry name" value="DGCcoil"/>
    <property type="match status" value="1"/>
</dbReference>
<accession>A0A3D8M3S6</accession>
<dbReference type="InterPro" id="IPR048516">
    <property type="entry name" value="DGCcoil"/>
</dbReference>